<keyword evidence="3" id="KW-0489">Methyltransferase</keyword>
<comment type="cofactor">
    <cofactor evidence="1">
        <name>a divalent metal cation</name>
        <dbReference type="ChEBI" id="CHEBI:60240"/>
    </cofactor>
</comment>
<reference evidence="3 4" key="1">
    <citation type="submission" date="2015-12" db="EMBL/GenBank/DDBJ databases">
        <title>The genome of Folsomia candida.</title>
        <authorList>
            <person name="Faddeeva A."/>
            <person name="Derks M.F."/>
            <person name="Anvar Y."/>
            <person name="Smit S."/>
            <person name="Van Straalen N."/>
            <person name="Roelofs D."/>
        </authorList>
    </citation>
    <scope>NUCLEOTIDE SEQUENCE [LARGE SCALE GENOMIC DNA]</scope>
    <source>
        <strain evidence="3 4">VU population</strain>
        <tissue evidence="3">Whole body</tissue>
    </source>
</reference>
<proteinExistence type="inferred from homology"/>
<organism evidence="3 4">
    <name type="scientific">Folsomia candida</name>
    <name type="common">Springtail</name>
    <dbReference type="NCBI Taxonomy" id="158441"/>
    <lineage>
        <taxon>Eukaryota</taxon>
        <taxon>Metazoa</taxon>
        <taxon>Ecdysozoa</taxon>
        <taxon>Arthropoda</taxon>
        <taxon>Hexapoda</taxon>
        <taxon>Collembola</taxon>
        <taxon>Entomobryomorpha</taxon>
        <taxon>Isotomoidea</taxon>
        <taxon>Isotomidae</taxon>
        <taxon>Proisotominae</taxon>
        <taxon>Folsomia</taxon>
    </lineage>
</organism>
<dbReference type="PANTHER" id="PTHR43213">
    <property type="entry name" value="BIFUNCTIONAL DTTP/UTP PYROPHOSPHATASE/METHYLTRANSFERASE PROTEIN-RELATED"/>
    <property type="match status" value="1"/>
</dbReference>
<keyword evidence="3" id="KW-0808">Transferase</keyword>
<dbReference type="OMA" id="VIGCDSV"/>
<evidence type="ECO:0000313" key="3">
    <source>
        <dbReference type="EMBL" id="OXA64148.1"/>
    </source>
</evidence>
<dbReference type="Pfam" id="PF02545">
    <property type="entry name" value="Maf"/>
    <property type="match status" value="1"/>
</dbReference>
<protein>
    <submittedName>
        <fullName evidence="3">N-acetylserotonin O-methyltransferase-like protein</fullName>
    </submittedName>
</protein>
<dbReference type="GO" id="GO:0032259">
    <property type="term" value="P:methylation"/>
    <property type="evidence" value="ECO:0007669"/>
    <property type="project" value="UniProtKB-KW"/>
</dbReference>
<accession>A0A226F3U6</accession>
<dbReference type="HAMAP" id="MF_00528">
    <property type="entry name" value="Maf"/>
    <property type="match status" value="1"/>
</dbReference>
<dbReference type="Proteomes" id="UP000198287">
    <property type="component" value="Unassembled WGS sequence"/>
</dbReference>
<dbReference type="CDD" id="cd00555">
    <property type="entry name" value="Maf"/>
    <property type="match status" value="1"/>
</dbReference>
<name>A0A226F3U6_FOLCA</name>
<comment type="caution">
    <text evidence="3">The sequence shown here is derived from an EMBL/GenBank/DDBJ whole genome shotgun (WGS) entry which is preliminary data.</text>
</comment>
<dbReference type="InterPro" id="IPR029001">
    <property type="entry name" value="ITPase-like_fam"/>
</dbReference>
<keyword evidence="2" id="KW-0378">Hydrolase</keyword>
<dbReference type="EMBL" id="LNIX01000001">
    <property type="protein sequence ID" value="OXA64148.1"/>
    <property type="molecule type" value="Genomic_DNA"/>
</dbReference>
<keyword evidence="4" id="KW-1185">Reference proteome</keyword>
<dbReference type="PIRSF" id="PIRSF006305">
    <property type="entry name" value="Maf"/>
    <property type="match status" value="1"/>
</dbReference>
<dbReference type="AlphaFoldDB" id="A0A226F3U6"/>
<evidence type="ECO:0000313" key="4">
    <source>
        <dbReference type="Proteomes" id="UP000198287"/>
    </source>
</evidence>
<dbReference type="STRING" id="158441.A0A226F3U6"/>
<dbReference type="InterPro" id="IPR003697">
    <property type="entry name" value="Maf-like"/>
</dbReference>
<dbReference type="SUPFAM" id="SSF52972">
    <property type="entry name" value="ITPase-like"/>
    <property type="match status" value="1"/>
</dbReference>
<dbReference type="Gene3D" id="3.90.950.10">
    <property type="match status" value="1"/>
</dbReference>
<sequence length="208" mass="22834">MILPILEMLCSRRIILASGSPRRKSILENIGLKIEVIPSTFEEDLEPSGFPSLQDFVIETCYQKALEVACRLQKAGESAELIIAADTIALDGKVYGKPGSDDVARDMLNKLSGKPHQVLTGVTLMWDCNSPSPVVDKFCEITFVHMPTLSDAIISSYIQTREPLDKAGAYGIQGIGGCLVEKVDGDFYNVAGLPLHKLCQHIKKHYEL</sequence>
<evidence type="ECO:0000256" key="1">
    <source>
        <dbReference type="ARBA" id="ARBA00001968"/>
    </source>
</evidence>
<dbReference type="PANTHER" id="PTHR43213:SF5">
    <property type="entry name" value="BIFUNCTIONAL DTTP_UTP PYROPHOSPHATASE_METHYLTRANSFERASE PROTEIN-RELATED"/>
    <property type="match status" value="1"/>
</dbReference>
<dbReference type="OrthoDB" id="10267058at2759"/>
<dbReference type="GO" id="GO:0008168">
    <property type="term" value="F:methyltransferase activity"/>
    <property type="evidence" value="ECO:0007669"/>
    <property type="project" value="UniProtKB-KW"/>
</dbReference>
<evidence type="ECO:0000256" key="2">
    <source>
        <dbReference type="ARBA" id="ARBA00022801"/>
    </source>
</evidence>
<dbReference type="GO" id="GO:0047429">
    <property type="term" value="F:nucleoside triphosphate diphosphatase activity"/>
    <property type="evidence" value="ECO:0007669"/>
    <property type="project" value="InterPro"/>
</dbReference>
<dbReference type="NCBIfam" id="TIGR00172">
    <property type="entry name" value="maf"/>
    <property type="match status" value="1"/>
</dbReference>
<gene>
    <name evidence="3" type="ORF">Fcan01_03671</name>
</gene>